<dbReference type="RefSeq" id="WP_322134114.1">
    <property type="nucleotide sequence ID" value="NZ_CP085036.1"/>
</dbReference>
<sequence length="482" mass="52311">MAPISIDFLANAKGFLRGADDVEAGLEKVASSLDELAADGKDSNDKIAKSGEAATEKLERSFGDLARSARRDLDNIQDDGRRNFRRFGDAGKSATERVERGMEELKDEAKQSTRETVASFRDVEDVLDLIQEMAANLFVGFGPAGFLAGAAAAVGIGLAGSAIETGTEQAEAYKQRISDLADQFIETGQVGDEWLTFLVQKLRELATETEPGNNLKRLSEIADRGDSSFRSLAQAYAGNGRELDRLIRKEEELKRQLEDQSTAIDTSTNAGAREYEQTIKLIAGKDEYLGKLREAKVAVDSAAEAEALYAQSGGPELERKAELVKLVNDAYDETASSVDDYRNAETGLFDVQAYIDAMNARTTALRDYQNNLATSGLTPEAKSFLNSQGAEAASSFLAGYLSASPEQREELNRIWSEAASENSGTYNTQLTGVFRNSAIVGPSVTLREPDAGAVTSSIQRQFDNRSVTLRVQTVDQYGRVIP</sequence>
<gene>
    <name evidence="1" type="ORF">M2152_001994</name>
</gene>
<organism evidence="1 2">
    <name type="scientific">Antiquaquibacter oligotrophicus</name>
    <dbReference type="NCBI Taxonomy" id="2880260"/>
    <lineage>
        <taxon>Bacteria</taxon>
        <taxon>Bacillati</taxon>
        <taxon>Actinomycetota</taxon>
        <taxon>Actinomycetes</taxon>
        <taxon>Micrococcales</taxon>
        <taxon>Microbacteriaceae</taxon>
        <taxon>Antiquaquibacter</taxon>
    </lineage>
</organism>
<protein>
    <submittedName>
        <fullName evidence="1">Polyhydroxyalkanoate synthesis regulator phasin</fullName>
    </submittedName>
</protein>
<accession>A0ABT6KRU6</accession>
<dbReference type="EMBL" id="JARXVQ010000001">
    <property type="protein sequence ID" value="MDH6181812.1"/>
    <property type="molecule type" value="Genomic_DNA"/>
</dbReference>
<keyword evidence="2" id="KW-1185">Reference proteome</keyword>
<comment type="caution">
    <text evidence="1">The sequence shown here is derived from an EMBL/GenBank/DDBJ whole genome shotgun (WGS) entry which is preliminary data.</text>
</comment>
<proteinExistence type="predicted"/>
<reference evidence="1 2" key="1">
    <citation type="submission" date="2023-04" db="EMBL/GenBank/DDBJ databases">
        <title>Genome Encyclopedia of Bacteria and Archaea VI: Functional Genomics of Type Strains.</title>
        <authorList>
            <person name="Whitman W."/>
        </authorList>
    </citation>
    <scope>NUCLEOTIDE SEQUENCE [LARGE SCALE GENOMIC DNA]</scope>
    <source>
        <strain evidence="1 2">SG_E_30_P1</strain>
    </source>
</reference>
<evidence type="ECO:0000313" key="1">
    <source>
        <dbReference type="EMBL" id="MDH6181812.1"/>
    </source>
</evidence>
<dbReference type="Proteomes" id="UP001160142">
    <property type="component" value="Unassembled WGS sequence"/>
</dbReference>
<evidence type="ECO:0000313" key="2">
    <source>
        <dbReference type="Proteomes" id="UP001160142"/>
    </source>
</evidence>
<name>A0ABT6KRU6_9MICO</name>